<evidence type="ECO:0000313" key="10">
    <source>
        <dbReference type="EMBL" id="KAF4450718.1"/>
    </source>
</evidence>
<sequence length="220" mass="25616">MVFLTLLFITSHLQQRSPRFLRRFRKMAKQSAWTDEDVREAQIPDPEWPICWYHRGTRLGTGGYARVYKVLNVRTGGVFAGKTSPRHVKHLRREARILRNLDHPKIVKYVEYFEERERPAANVLVMELCAGGSLQTTLNDYSRGLTRKATLEVLYQVAQAVEYLHGKNRFHGDLKPRNILIRSWDPIDVVVADCAEVMRVDHINAHKKPHGTHAYWSPYI</sequence>
<evidence type="ECO:0000256" key="5">
    <source>
        <dbReference type="ARBA" id="ARBA00022741"/>
    </source>
</evidence>
<keyword evidence="4" id="KW-0808">Transferase</keyword>
<dbReference type="InterPro" id="IPR000719">
    <property type="entry name" value="Prot_kinase_dom"/>
</dbReference>
<dbReference type="GO" id="GO:0005737">
    <property type="term" value="C:cytoplasm"/>
    <property type="evidence" value="ECO:0007669"/>
    <property type="project" value="UniProtKB-SubCell"/>
</dbReference>
<dbReference type="EMBL" id="JAADJG010000242">
    <property type="protein sequence ID" value="KAF4450718.1"/>
    <property type="molecule type" value="Genomic_DNA"/>
</dbReference>
<dbReference type="SMART" id="SM00220">
    <property type="entry name" value="S_TKc"/>
    <property type="match status" value="1"/>
</dbReference>
<keyword evidence="7 8" id="KW-0067">ATP-binding</keyword>
<dbReference type="Gene3D" id="1.10.510.10">
    <property type="entry name" value="Transferase(Phosphotransferase) domain 1"/>
    <property type="match status" value="1"/>
</dbReference>
<dbReference type="GO" id="GO:0033209">
    <property type="term" value="P:tumor necrosis factor-mediated signaling pathway"/>
    <property type="evidence" value="ECO:0007669"/>
    <property type="project" value="TreeGrafter"/>
</dbReference>
<dbReference type="InterPro" id="IPR017441">
    <property type="entry name" value="Protein_kinase_ATP_BS"/>
</dbReference>
<evidence type="ECO:0000313" key="11">
    <source>
        <dbReference type="Proteomes" id="UP000605986"/>
    </source>
</evidence>
<comment type="subcellular location">
    <subcellularLocation>
        <location evidence="1">Cytoplasm</location>
    </subcellularLocation>
</comment>
<dbReference type="PANTHER" id="PTHR22969:SF17">
    <property type="entry name" value="INHIBITOR OF NUCLEAR FACTOR KAPPA-B KINASE SUBUNIT BETA"/>
    <property type="match status" value="1"/>
</dbReference>
<keyword evidence="11" id="KW-1185">Reference proteome</keyword>
<evidence type="ECO:0000256" key="7">
    <source>
        <dbReference type="ARBA" id="ARBA00022840"/>
    </source>
</evidence>
<proteinExistence type="predicted"/>
<evidence type="ECO:0000256" key="8">
    <source>
        <dbReference type="PROSITE-ProRule" id="PRU10141"/>
    </source>
</evidence>
<dbReference type="GO" id="GO:0045944">
    <property type="term" value="P:positive regulation of transcription by RNA polymerase II"/>
    <property type="evidence" value="ECO:0007669"/>
    <property type="project" value="TreeGrafter"/>
</dbReference>
<dbReference type="GO" id="GO:0004674">
    <property type="term" value="F:protein serine/threonine kinase activity"/>
    <property type="evidence" value="ECO:0007669"/>
    <property type="project" value="UniProtKB-KW"/>
</dbReference>
<dbReference type="PROSITE" id="PS50011">
    <property type="entry name" value="PROTEIN_KINASE_DOM"/>
    <property type="match status" value="1"/>
</dbReference>
<keyword evidence="3 10" id="KW-0723">Serine/threonine-protein kinase</keyword>
<evidence type="ECO:0000256" key="2">
    <source>
        <dbReference type="ARBA" id="ARBA00022490"/>
    </source>
</evidence>
<dbReference type="OrthoDB" id="10252171at2759"/>
<dbReference type="InterPro" id="IPR011009">
    <property type="entry name" value="Kinase-like_dom_sf"/>
</dbReference>
<organism evidence="10 11">
    <name type="scientific">Fusarium austroafricanum</name>
    <dbReference type="NCBI Taxonomy" id="2364996"/>
    <lineage>
        <taxon>Eukaryota</taxon>
        <taxon>Fungi</taxon>
        <taxon>Dikarya</taxon>
        <taxon>Ascomycota</taxon>
        <taxon>Pezizomycotina</taxon>
        <taxon>Sordariomycetes</taxon>
        <taxon>Hypocreomycetidae</taxon>
        <taxon>Hypocreales</taxon>
        <taxon>Nectriaceae</taxon>
        <taxon>Fusarium</taxon>
        <taxon>Fusarium concolor species complex</taxon>
    </lineage>
</organism>
<dbReference type="Pfam" id="PF00069">
    <property type="entry name" value="Pkinase"/>
    <property type="match status" value="1"/>
</dbReference>
<keyword evidence="6 10" id="KW-0418">Kinase</keyword>
<keyword evidence="5 8" id="KW-0547">Nucleotide-binding</keyword>
<dbReference type="SUPFAM" id="SSF56112">
    <property type="entry name" value="Protein kinase-like (PK-like)"/>
    <property type="match status" value="1"/>
</dbReference>
<dbReference type="InterPro" id="IPR051180">
    <property type="entry name" value="IKK"/>
</dbReference>
<gene>
    <name evidence="10" type="ORF">F53441_6161</name>
</gene>
<name>A0A8H4KK73_9HYPO</name>
<dbReference type="PANTHER" id="PTHR22969">
    <property type="entry name" value="IKB KINASE"/>
    <property type="match status" value="1"/>
</dbReference>
<evidence type="ECO:0000256" key="4">
    <source>
        <dbReference type="ARBA" id="ARBA00022679"/>
    </source>
</evidence>
<feature type="binding site" evidence="8">
    <location>
        <position position="82"/>
    </location>
    <ligand>
        <name>ATP</name>
        <dbReference type="ChEBI" id="CHEBI:30616"/>
    </ligand>
</feature>
<keyword evidence="2" id="KW-0963">Cytoplasm</keyword>
<dbReference type="Proteomes" id="UP000605986">
    <property type="component" value="Unassembled WGS sequence"/>
</dbReference>
<evidence type="ECO:0000256" key="3">
    <source>
        <dbReference type="ARBA" id="ARBA00022527"/>
    </source>
</evidence>
<evidence type="ECO:0000259" key="9">
    <source>
        <dbReference type="PROSITE" id="PS50011"/>
    </source>
</evidence>
<protein>
    <submittedName>
        <fullName evidence="10">Serine/threonine protein kinase</fullName>
    </submittedName>
</protein>
<evidence type="ECO:0000256" key="6">
    <source>
        <dbReference type="ARBA" id="ARBA00022777"/>
    </source>
</evidence>
<feature type="domain" description="Protein kinase" evidence="9">
    <location>
        <begin position="53"/>
        <end position="220"/>
    </location>
</feature>
<dbReference type="PROSITE" id="PS00107">
    <property type="entry name" value="PROTEIN_KINASE_ATP"/>
    <property type="match status" value="1"/>
</dbReference>
<dbReference type="GO" id="GO:0005524">
    <property type="term" value="F:ATP binding"/>
    <property type="evidence" value="ECO:0007669"/>
    <property type="project" value="UniProtKB-UniRule"/>
</dbReference>
<comment type="caution">
    <text evidence="10">The sequence shown here is derived from an EMBL/GenBank/DDBJ whole genome shotgun (WGS) entry which is preliminary data.</text>
</comment>
<evidence type="ECO:0000256" key="1">
    <source>
        <dbReference type="ARBA" id="ARBA00004496"/>
    </source>
</evidence>
<dbReference type="AlphaFoldDB" id="A0A8H4KK73"/>
<reference evidence="10" key="1">
    <citation type="submission" date="2020-01" db="EMBL/GenBank/DDBJ databases">
        <title>Identification and distribution of gene clusters putatively required for synthesis of sphingolipid metabolism inhibitors in phylogenetically diverse species of the filamentous fungus Fusarium.</title>
        <authorList>
            <person name="Kim H.-S."/>
            <person name="Busman M."/>
            <person name="Brown D.W."/>
            <person name="Divon H."/>
            <person name="Uhlig S."/>
            <person name="Proctor R.H."/>
        </authorList>
    </citation>
    <scope>NUCLEOTIDE SEQUENCE</scope>
    <source>
        <strain evidence="10">NRRL 53441</strain>
    </source>
</reference>
<accession>A0A8H4KK73</accession>
<dbReference type="CDD" id="cd00180">
    <property type="entry name" value="PKc"/>
    <property type="match status" value="1"/>
</dbReference>